<evidence type="ECO:0000313" key="5">
    <source>
        <dbReference type="Proteomes" id="UP001054821"/>
    </source>
</evidence>
<proteinExistence type="predicted"/>
<dbReference type="OMA" id="WTHKSTM"/>
<feature type="compositionally biased region" description="Polar residues" evidence="1">
    <location>
        <begin position="99"/>
        <end position="113"/>
    </location>
</feature>
<sequence length="292" mass="31436">MQVYEGVEIAKPSVDANPRSFNPNTPANSPSENPGLISMGTVVTFHGKNQNCKQMRVRSSSGSNGTKNFMSPTISVASKVTASPRKKILAERNEPVRASSVSFSDLKSPSLNPTVEDPQHMTPKTQKDIDSKELLCSKNEPEEEPVCVNASDESDSVNLDPSFIPPLSCPKLSLVIATEHTTFEFAGLFSQVFAVLCDLNCNVVSAEVWTHKSTTASVVCITDEAAGRPLVEAATEHTTTEFAGWFSQVFAVLCHLKCNVVAAEFWTHKSTMASVVCITDEAAGRPIVEAAT</sequence>
<reference evidence="3" key="1">
    <citation type="submission" date="2019-07" db="EMBL/GenBank/DDBJ databases">
        <authorList>
            <person name="Alioto T."/>
            <person name="Alioto T."/>
            <person name="Gomez Garrido J."/>
        </authorList>
    </citation>
    <scope>NUCLEOTIDE SEQUENCE</scope>
</reference>
<protein>
    <submittedName>
        <fullName evidence="3">PREDICTED: ACT</fullName>
    </submittedName>
</protein>
<dbReference type="Gramene" id="VVA15560">
    <property type="protein sequence ID" value="VVA15560"/>
    <property type="gene ID" value="Prudul26B002021"/>
</dbReference>
<evidence type="ECO:0000256" key="1">
    <source>
        <dbReference type="SAM" id="MobiDB-lite"/>
    </source>
</evidence>
<name>A0A5E4EKL7_PRUDU</name>
<dbReference type="AlphaFoldDB" id="A0A5E4EKL7"/>
<dbReference type="EMBL" id="CABIKO010000015">
    <property type="protein sequence ID" value="VVA15560.1"/>
    <property type="molecule type" value="Genomic_DNA"/>
</dbReference>
<dbReference type="InterPro" id="IPR045865">
    <property type="entry name" value="ACT-like_dom_sf"/>
</dbReference>
<dbReference type="EMBL" id="JAJFAZ020000008">
    <property type="protein sequence ID" value="KAI5314940.1"/>
    <property type="molecule type" value="Genomic_DNA"/>
</dbReference>
<gene>
    <name evidence="3" type="ORF">ALMOND_2B002021</name>
    <name evidence="2" type="ORF">L3X38_044116</name>
</gene>
<evidence type="ECO:0000313" key="3">
    <source>
        <dbReference type="EMBL" id="VVA15560.1"/>
    </source>
</evidence>
<keyword evidence="5" id="KW-1185">Reference proteome</keyword>
<dbReference type="PANTHER" id="PTHR34775:SF4">
    <property type="entry name" value="TRANSMEMBRANE PROTEIN"/>
    <property type="match status" value="1"/>
</dbReference>
<evidence type="ECO:0000313" key="2">
    <source>
        <dbReference type="EMBL" id="KAI5314940.1"/>
    </source>
</evidence>
<feature type="region of interest" description="Disordered" evidence="1">
    <location>
        <begin position="1"/>
        <end position="38"/>
    </location>
</feature>
<reference evidence="2 5" key="3">
    <citation type="journal article" date="2022" name="G3 (Bethesda)">
        <title>Whole-genome sequence and methylome profiling of the almond [Prunus dulcis (Mill.) D.A. Webb] cultivar 'Nonpareil'.</title>
        <authorList>
            <person name="D'Amico-Willman K.M."/>
            <person name="Ouma W.Z."/>
            <person name="Meulia T."/>
            <person name="Sideli G.M."/>
            <person name="Gradziel T.M."/>
            <person name="Fresnedo-Ramirez J."/>
        </authorList>
    </citation>
    <scope>NUCLEOTIDE SEQUENCE [LARGE SCALE GENOMIC DNA]</scope>
    <source>
        <strain evidence="2">Clone GOH B32 T37-40</strain>
    </source>
</reference>
<dbReference type="SUPFAM" id="SSF55021">
    <property type="entry name" value="ACT-like"/>
    <property type="match status" value="1"/>
</dbReference>
<organism evidence="3 4">
    <name type="scientific">Prunus dulcis</name>
    <name type="common">Almond</name>
    <name type="synonym">Amygdalus dulcis</name>
    <dbReference type="NCBI Taxonomy" id="3755"/>
    <lineage>
        <taxon>Eukaryota</taxon>
        <taxon>Viridiplantae</taxon>
        <taxon>Streptophyta</taxon>
        <taxon>Embryophyta</taxon>
        <taxon>Tracheophyta</taxon>
        <taxon>Spermatophyta</taxon>
        <taxon>Magnoliopsida</taxon>
        <taxon>eudicotyledons</taxon>
        <taxon>Gunneridae</taxon>
        <taxon>Pentapetalae</taxon>
        <taxon>rosids</taxon>
        <taxon>fabids</taxon>
        <taxon>Rosales</taxon>
        <taxon>Rosaceae</taxon>
        <taxon>Amygdaloideae</taxon>
        <taxon>Amygdaleae</taxon>
        <taxon>Prunus</taxon>
    </lineage>
</organism>
<dbReference type="InParanoid" id="A0A5E4EKL7"/>
<dbReference type="PANTHER" id="PTHR34775">
    <property type="entry name" value="TRANSMEMBRANE PROTEIN"/>
    <property type="match status" value="1"/>
</dbReference>
<reference evidence="4" key="2">
    <citation type="journal article" date="2020" name="Plant J.">
        <title>Transposons played a major role in the diversification between the closely related almond and peach genomes: results from the almond genome sequence.</title>
        <authorList>
            <person name="Alioto T."/>
            <person name="Alexiou K.G."/>
            <person name="Bardil A."/>
            <person name="Barteri F."/>
            <person name="Castanera R."/>
            <person name="Cruz F."/>
            <person name="Dhingra A."/>
            <person name="Duval H."/>
            <person name="Fernandez I Marti A."/>
            <person name="Frias L."/>
            <person name="Galan B."/>
            <person name="Garcia J.L."/>
            <person name="Howad W."/>
            <person name="Gomez-Garrido J."/>
            <person name="Gut M."/>
            <person name="Julca I."/>
            <person name="Morata J."/>
            <person name="Puigdomenech P."/>
            <person name="Ribeca P."/>
            <person name="Rubio Cabetas M.J."/>
            <person name="Vlasova A."/>
            <person name="Wirthensohn M."/>
            <person name="Garcia-Mas J."/>
            <person name="Gabaldon T."/>
            <person name="Casacuberta J.M."/>
            <person name="Arus P."/>
        </authorList>
    </citation>
    <scope>NUCLEOTIDE SEQUENCE [LARGE SCALE GENOMIC DNA]</scope>
    <source>
        <strain evidence="4">cv. Texas</strain>
    </source>
</reference>
<evidence type="ECO:0000313" key="4">
    <source>
        <dbReference type="Proteomes" id="UP000327085"/>
    </source>
</evidence>
<dbReference type="Proteomes" id="UP000327085">
    <property type="component" value="Chromosome 8"/>
</dbReference>
<feature type="compositionally biased region" description="Polar residues" evidence="1">
    <location>
        <begin position="19"/>
        <end position="32"/>
    </location>
</feature>
<accession>A0A5E4EKL7</accession>
<dbReference type="Proteomes" id="UP001054821">
    <property type="component" value="Chromosome 8"/>
</dbReference>
<feature type="region of interest" description="Disordered" evidence="1">
    <location>
        <begin position="99"/>
        <end position="129"/>
    </location>
</feature>